<organism evidence="1 2">
    <name type="scientific">Chaenocephalus aceratus</name>
    <name type="common">Blackfin icefish</name>
    <name type="synonym">Chaenichthys aceratus</name>
    <dbReference type="NCBI Taxonomy" id="36190"/>
    <lineage>
        <taxon>Eukaryota</taxon>
        <taxon>Metazoa</taxon>
        <taxon>Chordata</taxon>
        <taxon>Craniata</taxon>
        <taxon>Vertebrata</taxon>
        <taxon>Euteleostomi</taxon>
        <taxon>Actinopterygii</taxon>
        <taxon>Neopterygii</taxon>
        <taxon>Teleostei</taxon>
        <taxon>Neoteleostei</taxon>
        <taxon>Acanthomorphata</taxon>
        <taxon>Eupercaria</taxon>
        <taxon>Perciformes</taxon>
        <taxon>Notothenioidei</taxon>
        <taxon>Channichthyidae</taxon>
        <taxon>Chaenocephalus</taxon>
    </lineage>
</organism>
<accession>A0ACB9X0N8</accession>
<proteinExistence type="predicted"/>
<gene>
    <name evidence="1" type="ORF">KUCAC02_004753</name>
</gene>
<dbReference type="Proteomes" id="UP001057452">
    <property type="component" value="Chromosome 10"/>
</dbReference>
<comment type="caution">
    <text evidence="1">The sequence shown here is derived from an EMBL/GenBank/DDBJ whole genome shotgun (WGS) entry which is preliminary data.</text>
</comment>
<protein>
    <submittedName>
        <fullName evidence="1">Uncharacterized protein</fullName>
    </submittedName>
</protein>
<evidence type="ECO:0000313" key="1">
    <source>
        <dbReference type="EMBL" id="KAI4819508.1"/>
    </source>
</evidence>
<reference evidence="1" key="1">
    <citation type="submission" date="2022-05" db="EMBL/GenBank/DDBJ databases">
        <title>Chromosome-level genome of Chaenocephalus aceratus.</title>
        <authorList>
            <person name="Park H."/>
        </authorList>
    </citation>
    <scope>NUCLEOTIDE SEQUENCE</scope>
    <source>
        <strain evidence="1">KU_202001</strain>
    </source>
</reference>
<dbReference type="EMBL" id="CM043794">
    <property type="protein sequence ID" value="KAI4819508.1"/>
    <property type="molecule type" value="Genomic_DNA"/>
</dbReference>
<keyword evidence="2" id="KW-1185">Reference proteome</keyword>
<sequence>MPAYQFYVLSKDVAHTLSNQLQVHYTDNGAPPGGLYGALGAPCSTDDIVTDGNCFFRAISQVVCGSQDSHHIFRHNIVQHMMCNEELVADDMSDTQPTENPTCPSSAPRSQPGTTSKYIRNRKRLDSKRQYHADTTYRHLKKTTRGKKYQGNPPYKARVKAAWKRHYNNHDMYKTKLLNTKKQQYKTNTSFKKARREASIALYARSYKHRRAMREARKHKYNTSDQHKSGKREASITKYYRDRKHRCAVKNASITKYYRDRNHRRAVKNTSITKYRTHNPHTVSGIAGGARQAAGTKLNKQDFACVLTKFNEDVQHGPNYVCNPCQRFCFRKQVVRCKRKNYQHSSAANTAAAHCITERFLHK</sequence>
<evidence type="ECO:0000313" key="2">
    <source>
        <dbReference type="Proteomes" id="UP001057452"/>
    </source>
</evidence>
<name>A0ACB9X0N8_CHAAC</name>